<dbReference type="EMBL" id="JANCMW010000004">
    <property type="protein sequence ID" value="MDF0750345.1"/>
    <property type="molecule type" value="Genomic_DNA"/>
</dbReference>
<gene>
    <name evidence="1" type="ORF">NLU14_08885</name>
</gene>
<comment type="caution">
    <text evidence="1">The sequence shown here is derived from an EMBL/GenBank/DDBJ whole genome shotgun (WGS) entry which is preliminary data.</text>
</comment>
<organism evidence="1 2">
    <name type="scientific">Marinobacter iranensis</name>
    <dbReference type="NCBI Taxonomy" id="2962607"/>
    <lineage>
        <taxon>Bacteria</taxon>
        <taxon>Pseudomonadati</taxon>
        <taxon>Pseudomonadota</taxon>
        <taxon>Gammaproteobacteria</taxon>
        <taxon>Pseudomonadales</taxon>
        <taxon>Marinobacteraceae</taxon>
        <taxon>Marinobacter</taxon>
    </lineage>
</organism>
<sequence length="95" mass="10735">MKYRPSNGTEGAIFQERFCDRCAHDDYNLETGEGTPCDILMRTMLHDIDDPAYPEEWQEMPGEDPKCTAFLSRDDGPVQSKCPNTIDLFDGGEKA</sequence>
<evidence type="ECO:0000313" key="1">
    <source>
        <dbReference type="EMBL" id="MDF0750345.1"/>
    </source>
</evidence>
<dbReference type="RefSeq" id="WP_275705876.1">
    <property type="nucleotide sequence ID" value="NZ_JANCMW010000004.1"/>
</dbReference>
<proteinExistence type="predicted"/>
<keyword evidence="2" id="KW-1185">Reference proteome</keyword>
<protein>
    <submittedName>
        <fullName evidence="1">Uncharacterized protein</fullName>
    </submittedName>
</protein>
<reference evidence="1" key="1">
    <citation type="submission" date="2022-07" db="EMBL/GenBank/DDBJ databases">
        <title>Marinobacter iranensis a new bacterium isolate from a hipersaline lake in Iran.</title>
        <authorList>
            <person name="Mohammad A.M.A."/>
            <person name="Cristina S.-P."/>
            <person name="Antonio V."/>
        </authorList>
    </citation>
    <scope>NUCLEOTIDE SEQUENCE</scope>
    <source>
        <strain evidence="1">71-i</strain>
    </source>
</reference>
<accession>A0ABT5Y9I6</accession>
<dbReference type="Proteomes" id="UP001143391">
    <property type="component" value="Unassembled WGS sequence"/>
</dbReference>
<evidence type="ECO:0000313" key="2">
    <source>
        <dbReference type="Proteomes" id="UP001143391"/>
    </source>
</evidence>
<name>A0ABT5Y9I6_9GAMM</name>